<dbReference type="Gene3D" id="1.10.390.30">
    <property type="entry name" value="Peptidase M60, enhancin-like domain 3"/>
    <property type="match status" value="1"/>
</dbReference>
<dbReference type="PANTHER" id="PTHR15730">
    <property type="entry name" value="EXPERIMENTAL AUTOIMMUNE PROSTATITIS ANTIGEN 2-RELATED"/>
    <property type="match status" value="1"/>
</dbReference>
<accession>A0A8S4PK23</accession>
<gene>
    <name evidence="2" type="ORF">OFUS_LOCUS16897</name>
</gene>
<keyword evidence="3" id="KW-1185">Reference proteome</keyword>
<dbReference type="AlphaFoldDB" id="A0A8S4PK23"/>
<dbReference type="PANTHER" id="PTHR15730:SF5">
    <property type="entry name" value="SI:CH211-210B2.2-RELATED"/>
    <property type="match status" value="1"/>
</dbReference>
<dbReference type="Pfam" id="PF13402">
    <property type="entry name" value="Peptidase_M60"/>
    <property type="match status" value="1"/>
</dbReference>
<dbReference type="InterPro" id="IPR031161">
    <property type="entry name" value="Peptidase_M60_dom"/>
</dbReference>
<dbReference type="InterPro" id="IPR042279">
    <property type="entry name" value="Pep_M60_3"/>
</dbReference>
<comment type="caution">
    <text evidence="2">The sequence shown here is derived from an EMBL/GenBank/DDBJ whole genome shotgun (WGS) entry which is preliminary data.</text>
</comment>
<dbReference type="EMBL" id="CAIIXF020000008">
    <property type="protein sequence ID" value="CAH1791856.1"/>
    <property type="molecule type" value="Genomic_DNA"/>
</dbReference>
<dbReference type="Proteomes" id="UP000749559">
    <property type="component" value="Unassembled WGS sequence"/>
</dbReference>
<dbReference type="Gene3D" id="3.40.390.80">
    <property type="entry name" value="Peptidase M60, enhancin-like domain 2"/>
    <property type="match status" value="1"/>
</dbReference>
<protein>
    <recommendedName>
        <fullName evidence="1">Peptidase M60 domain-containing protein</fullName>
    </recommendedName>
</protein>
<sequence length="275" mass="31568">YIIFTLPAESVRHIDDPGEVIKYWDSVVEAHHELRTTNPGEQRRERVVCDIQPSAGYMHAGYPIVTMLDVGEPKSDKFLFNLPQLVTNGSWGLFHELGHNMQRKAWTFEGTGEVTCNIFTVHAMDKLCGIKPIDSDAIIAHNRKQKIKAYIENGPDFAEWKKQPFVALGIYIQLAHHFGWGPYRRVFAVYEAMSNSELPNTTESKLDRWYVEFSKAVGLDLRVLFEFWGLPLSNMTWECIKGNPMWFPDDVLTKLVPTRVESLMEKYPNCSQGDV</sequence>
<evidence type="ECO:0000313" key="3">
    <source>
        <dbReference type="Proteomes" id="UP000749559"/>
    </source>
</evidence>
<evidence type="ECO:0000313" key="2">
    <source>
        <dbReference type="EMBL" id="CAH1791856.1"/>
    </source>
</evidence>
<evidence type="ECO:0000259" key="1">
    <source>
        <dbReference type="PROSITE" id="PS51723"/>
    </source>
</evidence>
<feature type="non-terminal residue" evidence="2">
    <location>
        <position position="1"/>
    </location>
</feature>
<dbReference type="PROSITE" id="PS51723">
    <property type="entry name" value="PEPTIDASE_M60"/>
    <property type="match status" value="1"/>
</dbReference>
<dbReference type="SMART" id="SM01276">
    <property type="entry name" value="M60-like"/>
    <property type="match status" value="1"/>
</dbReference>
<dbReference type="OrthoDB" id="10260387at2759"/>
<reference evidence="2" key="1">
    <citation type="submission" date="2022-03" db="EMBL/GenBank/DDBJ databases">
        <authorList>
            <person name="Martin C."/>
        </authorList>
    </citation>
    <scope>NUCLEOTIDE SEQUENCE</scope>
</reference>
<name>A0A8S4PK23_OWEFU</name>
<feature type="domain" description="Peptidase M60" evidence="1">
    <location>
        <begin position="1"/>
        <end position="179"/>
    </location>
</feature>
<dbReference type="InterPro" id="IPR051244">
    <property type="entry name" value="TCAF"/>
</dbReference>
<feature type="non-terminal residue" evidence="2">
    <location>
        <position position="275"/>
    </location>
</feature>
<proteinExistence type="predicted"/>
<organism evidence="2 3">
    <name type="scientific">Owenia fusiformis</name>
    <name type="common">Polychaete worm</name>
    <dbReference type="NCBI Taxonomy" id="6347"/>
    <lineage>
        <taxon>Eukaryota</taxon>
        <taxon>Metazoa</taxon>
        <taxon>Spiralia</taxon>
        <taxon>Lophotrochozoa</taxon>
        <taxon>Annelida</taxon>
        <taxon>Polychaeta</taxon>
        <taxon>Sedentaria</taxon>
        <taxon>Canalipalpata</taxon>
        <taxon>Sabellida</taxon>
        <taxon>Oweniida</taxon>
        <taxon>Oweniidae</taxon>
        <taxon>Owenia</taxon>
    </lineage>
</organism>